<evidence type="ECO:0000256" key="5">
    <source>
        <dbReference type="ARBA" id="ARBA00023136"/>
    </source>
</evidence>
<dbReference type="PANTHER" id="PTHR43701">
    <property type="entry name" value="MEMBRANE TRANSPORTER PROTEIN MJ0441-RELATED"/>
    <property type="match status" value="1"/>
</dbReference>
<protein>
    <recommendedName>
        <fullName evidence="6">Probable membrane transporter protein</fullName>
    </recommendedName>
</protein>
<feature type="transmembrane region" description="Helical" evidence="6">
    <location>
        <begin position="234"/>
        <end position="252"/>
    </location>
</feature>
<evidence type="ECO:0000256" key="6">
    <source>
        <dbReference type="RuleBase" id="RU363041"/>
    </source>
</evidence>
<feature type="transmembrane region" description="Helical" evidence="6">
    <location>
        <begin position="41"/>
        <end position="61"/>
    </location>
</feature>
<dbReference type="KEGG" id="dsl:Dacsa_3541"/>
<feature type="transmembrane region" description="Helical" evidence="6">
    <location>
        <begin position="12"/>
        <end position="35"/>
    </location>
</feature>
<sequence length="264" mass="27802">MENIWLIAGGGILAGLLAGLLGIGGGTVLVPLITALGATPIQAVATSSLAIILIASSGSIQNYRMGYITLKQVLSLGFVAIITAQLGVYVASLIPDYLLLIGFGIVLLANTALASWRRNLKRQNFDPQKTEEKSSWNPILAQLLTGGSAGFLAGLFGIGGGTVLVPLQMILLAEPIKVAIQNSLGVIVITSISSTAGHAWQGNVLFLEGFLLGLGGLIGAQVSTRYLPKLPDRVVAFSFYTMMSLFAFYSFWQGWMLIPPNPPS</sequence>
<dbReference type="RefSeq" id="WP_015231001.1">
    <property type="nucleotide sequence ID" value="NC_019780.1"/>
</dbReference>
<accession>K9YZW6</accession>
<dbReference type="InterPro" id="IPR051598">
    <property type="entry name" value="TSUP/Inactive_protease-like"/>
</dbReference>
<organism evidence="7 8">
    <name type="scientific">Dactylococcopsis salina (strain PCC 8305)</name>
    <name type="common">Myxobactron salinum</name>
    <dbReference type="NCBI Taxonomy" id="13035"/>
    <lineage>
        <taxon>Bacteria</taxon>
        <taxon>Bacillati</taxon>
        <taxon>Cyanobacteriota</taxon>
        <taxon>Cyanophyceae</taxon>
        <taxon>Nodosilineales</taxon>
        <taxon>Cymatolegaceae</taxon>
        <taxon>Dactylococcopsis</taxon>
    </lineage>
</organism>
<reference evidence="7" key="1">
    <citation type="submission" date="2012-04" db="EMBL/GenBank/DDBJ databases">
        <title>Finished genome of Dactylococcopsis salina PCC 8305.</title>
        <authorList>
            <consortium name="US DOE Joint Genome Institute"/>
            <person name="Gugger M."/>
            <person name="Coursin T."/>
            <person name="Rippka R."/>
            <person name="Tandeau De Marsac N."/>
            <person name="Huntemann M."/>
            <person name="Wei C.-L."/>
            <person name="Han J."/>
            <person name="Detter J.C."/>
            <person name="Han C."/>
            <person name="Tapia R."/>
            <person name="Daligault H."/>
            <person name="Chen A."/>
            <person name="Krypides N."/>
            <person name="Mavromatis K."/>
            <person name="Markowitz V."/>
            <person name="Szeto E."/>
            <person name="Ivanova N."/>
            <person name="Ovchinnikova G."/>
            <person name="Pagani I."/>
            <person name="Pati A."/>
            <person name="Goodwin L."/>
            <person name="Peters L."/>
            <person name="Pitluck S."/>
            <person name="Woyke T."/>
            <person name="Kerfeld C."/>
        </authorList>
    </citation>
    <scope>NUCLEOTIDE SEQUENCE [LARGE SCALE GENOMIC DNA]</scope>
    <source>
        <strain evidence="7">PCC 8305</strain>
    </source>
</reference>
<dbReference type="Proteomes" id="UP000010482">
    <property type="component" value="Chromosome"/>
</dbReference>
<feature type="transmembrane region" description="Helical" evidence="6">
    <location>
        <begin position="73"/>
        <end position="91"/>
    </location>
</feature>
<comment type="subcellular location">
    <subcellularLocation>
        <location evidence="6">Cell membrane</location>
        <topology evidence="6">Multi-pass membrane protein</topology>
    </subcellularLocation>
    <subcellularLocation>
        <location evidence="1">Membrane</location>
        <topology evidence="1">Multi-pass membrane protein</topology>
    </subcellularLocation>
</comment>
<dbReference type="PANTHER" id="PTHR43701:SF2">
    <property type="entry name" value="MEMBRANE TRANSPORTER PROTEIN YJNA-RELATED"/>
    <property type="match status" value="1"/>
</dbReference>
<feature type="transmembrane region" description="Helical" evidence="6">
    <location>
        <begin position="97"/>
        <end position="116"/>
    </location>
</feature>
<evidence type="ECO:0000256" key="4">
    <source>
        <dbReference type="ARBA" id="ARBA00022989"/>
    </source>
</evidence>
<dbReference type="GO" id="GO:0005886">
    <property type="term" value="C:plasma membrane"/>
    <property type="evidence" value="ECO:0007669"/>
    <property type="project" value="UniProtKB-SubCell"/>
</dbReference>
<evidence type="ECO:0000313" key="8">
    <source>
        <dbReference type="Proteomes" id="UP000010482"/>
    </source>
</evidence>
<dbReference type="STRING" id="13035.Dacsa_3541"/>
<name>K9YZW6_DACS8</name>
<keyword evidence="5 6" id="KW-0472">Membrane</keyword>
<gene>
    <name evidence="7" type="ORF">Dacsa_3541</name>
</gene>
<dbReference type="InterPro" id="IPR002781">
    <property type="entry name" value="TM_pro_TauE-like"/>
</dbReference>
<evidence type="ECO:0000256" key="3">
    <source>
        <dbReference type="ARBA" id="ARBA00022692"/>
    </source>
</evidence>
<keyword evidence="3 6" id="KW-0812">Transmembrane</keyword>
<feature type="transmembrane region" description="Helical" evidence="6">
    <location>
        <begin position="136"/>
        <end position="159"/>
    </location>
</feature>
<keyword evidence="8" id="KW-1185">Reference proteome</keyword>
<proteinExistence type="inferred from homology"/>
<dbReference type="PATRIC" id="fig|13035.3.peg.4017"/>
<dbReference type="eggNOG" id="COG0730">
    <property type="taxonomic scope" value="Bacteria"/>
</dbReference>
<evidence type="ECO:0000256" key="1">
    <source>
        <dbReference type="ARBA" id="ARBA00004141"/>
    </source>
</evidence>
<comment type="similarity">
    <text evidence="2 6">Belongs to the 4-toluene sulfonate uptake permease (TSUP) (TC 2.A.102) family.</text>
</comment>
<keyword evidence="4 6" id="KW-1133">Transmembrane helix</keyword>
<dbReference type="OrthoDB" id="464048at2"/>
<evidence type="ECO:0000256" key="2">
    <source>
        <dbReference type="ARBA" id="ARBA00009142"/>
    </source>
</evidence>
<feature type="transmembrane region" description="Helical" evidence="6">
    <location>
        <begin position="204"/>
        <end position="222"/>
    </location>
</feature>
<dbReference type="AlphaFoldDB" id="K9YZW6"/>
<evidence type="ECO:0000313" key="7">
    <source>
        <dbReference type="EMBL" id="AFZ52027.1"/>
    </source>
</evidence>
<keyword evidence="6" id="KW-1003">Cell membrane</keyword>
<dbReference type="HOGENOM" id="CLU_045498_5_0_3"/>
<dbReference type="Pfam" id="PF01925">
    <property type="entry name" value="TauE"/>
    <property type="match status" value="1"/>
</dbReference>
<dbReference type="EMBL" id="CP003944">
    <property type="protein sequence ID" value="AFZ52027.1"/>
    <property type="molecule type" value="Genomic_DNA"/>
</dbReference>